<proteinExistence type="predicted"/>
<evidence type="ECO:0000313" key="1">
    <source>
        <dbReference type="EMBL" id="TSE25103.1"/>
    </source>
</evidence>
<accession>A0A554WNG4</accession>
<evidence type="ECO:0000313" key="2">
    <source>
        <dbReference type="Proteomes" id="UP000320225"/>
    </source>
</evidence>
<dbReference type="EMBL" id="VJND01000009">
    <property type="protein sequence ID" value="TSE25103.1"/>
    <property type="molecule type" value="Genomic_DNA"/>
</dbReference>
<organism evidence="1 2">
    <name type="scientific">Tepidimonas sediminis</name>
    <dbReference type="NCBI Taxonomy" id="2588941"/>
    <lineage>
        <taxon>Bacteria</taxon>
        <taxon>Pseudomonadati</taxon>
        <taxon>Pseudomonadota</taxon>
        <taxon>Betaproteobacteria</taxon>
        <taxon>Burkholderiales</taxon>
        <taxon>Tepidimonas</taxon>
    </lineage>
</organism>
<dbReference type="Proteomes" id="UP000320225">
    <property type="component" value="Unassembled WGS sequence"/>
</dbReference>
<protein>
    <recommendedName>
        <fullName evidence="3">DUF4258 domain-containing protein</fullName>
    </recommendedName>
</protein>
<name>A0A554WNG4_9BURK</name>
<reference evidence="1 2" key="1">
    <citation type="submission" date="2019-07" db="EMBL/GenBank/DDBJ databases">
        <title>Tepidimonas sediminis YIM 72259 draft genome.</title>
        <authorList>
            <person name="Da Costa M.S."/>
            <person name="Froufe H.J.C."/>
            <person name="Egas C."/>
            <person name="Albuquerque L."/>
        </authorList>
    </citation>
    <scope>NUCLEOTIDE SEQUENCE [LARGE SCALE GENOMIC DNA]</scope>
    <source>
        <strain evidence="1 2">YIM 72259</strain>
    </source>
</reference>
<keyword evidence="2" id="KW-1185">Reference proteome</keyword>
<evidence type="ECO:0008006" key="3">
    <source>
        <dbReference type="Google" id="ProtNLM"/>
    </source>
</evidence>
<gene>
    <name evidence="1" type="ORF">Tsedi_01673</name>
</gene>
<dbReference type="AlphaFoldDB" id="A0A554WNG4"/>
<sequence length="73" mass="8086">MRERAIAEHAVLDTIARPARTLVLADGRLEFQGWVSRGDRRLLLRVIADDDRTVLTVVTVLATSKIAKYGAPT</sequence>
<comment type="caution">
    <text evidence="1">The sequence shown here is derived from an EMBL/GenBank/DDBJ whole genome shotgun (WGS) entry which is preliminary data.</text>
</comment>